<dbReference type="Proteomes" id="UP001152523">
    <property type="component" value="Unassembled WGS sequence"/>
</dbReference>
<proteinExistence type="predicted"/>
<dbReference type="AlphaFoldDB" id="A0AAV0DPG0"/>
<evidence type="ECO:0000313" key="1">
    <source>
        <dbReference type="EMBL" id="CAH9104388.1"/>
    </source>
</evidence>
<sequence length="110" mass="12930">MTSFHTNRWIDKDEADLGLFISLPSHRANRFSILHLQILFSSLYRFYLWLCRFIFPAHRFIPYHHENRFHRKIGGCEIAGAGGRNCCSRKNSFYCASFVAFKLNTNLQIA</sequence>
<reference evidence="1" key="1">
    <citation type="submission" date="2022-07" db="EMBL/GenBank/DDBJ databases">
        <authorList>
            <person name="Macas J."/>
            <person name="Novak P."/>
            <person name="Neumann P."/>
        </authorList>
    </citation>
    <scope>NUCLEOTIDE SEQUENCE</scope>
</reference>
<name>A0AAV0DPG0_9ASTE</name>
<keyword evidence="2" id="KW-1185">Reference proteome</keyword>
<gene>
    <name evidence="1" type="ORF">CEPIT_LOCUS16781</name>
</gene>
<protein>
    <submittedName>
        <fullName evidence="1">Uncharacterized protein</fullName>
    </submittedName>
</protein>
<organism evidence="1 2">
    <name type="scientific">Cuscuta epithymum</name>
    <dbReference type="NCBI Taxonomy" id="186058"/>
    <lineage>
        <taxon>Eukaryota</taxon>
        <taxon>Viridiplantae</taxon>
        <taxon>Streptophyta</taxon>
        <taxon>Embryophyta</taxon>
        <taxon>Tracheophyta</taxon>
        <taxon>Spermatophyta</taxon>
        <taxon>Magnoliopsida</taxon>
        <taxon>eudicotyledons</taxon>
        <taxon>Gunneridae</taxon>
        <taxon>Pentapetalae</taxon>
        <taxon>asterids</taxon>
        <taxon>lamiids</taxon>
        <taxon>Solanales</taxon>
        <taxon>Convolvulaceae</taxon>
        <taxon>Cuscuteae</taxon>
        <taxon>Cuscuta</taxon>
        <taxon>Cuscuta subgen. Cuscuta</taxon>
    </lineage>
</organism>
<accession>A0AAV0DPG0</accession>
<comment type="caution">
    <text evidence="1">The sequence shown here is derived from an EMBL/GenBank/DDBJ whole genome shotgun (WGS) entry which is preliminary data.</text>
</comment>
<evidence type="ECO:0000313" key="2">
    <source>
        <dbReference type="Proteomes" id="UP001152523"/>
    </source>
</evidence>
<dbReference type="EMBL" id="CAMAPF010000127">
    <property type="protein sequence ID" value="CAH9104388.1"/>
    <property type="molecule type" value="Genomic_DNA"/>
</dbReference>